<sequence length="289" mass="32319">PRSPFGAPLSATERCAQLTPMFHHQKKPFEIGGMKSDQKAMAILNLADSIRGIPGDIVEAGVAGGSASLSLMFFLACVGDMQDRTFHLFDTWEGLPESAHDFDKGFVKGAFGVKWDKLMSNVQKYKKIYTERVEKYDAYGIQRRPLPWDTLWEKHVKTYKGKFDDTMPGALADKRLAMLMCDGDMYVSTVSCLSAALPKMNAGGWIYEDDYYSFVGSFQAVRDTRAKFGYDTELSPLLLVPEDGPFKLIREDTSDCKPPTENLLNQYSSCNGVRACAVVWKHILLPPQV</sequence>
<dbReference type="EMBL" id="FJ600000">
    <property type="protein sequence ID" value="ACU45052.1"/>
    <property type="molecule type" value="mRNA"/>
</dbReference>
<reference evidence="1" key="1">
    <citation type="submission" date="2008-12" db="EMBL/GenBank/DDBJ databases">
        <authorList>
            <person name="Zhang H."/>
            <person name="Lin S."/>
        </authorList>
    </citation>
    <scope>NUCLEOTIDE SEQUENCE</scope>
    <source>
        <strain evidence="1">CCMP1831</strain>
    </source>
</reference>
<evidence type="ECO:0000313" key="1">
    <source>
        <dbReference type="EMBL" id="ACU45052.1"/>
    </source>
</evidence>
<dbReference type="PANTHER" id="PTHR40036:SF1">
    <property type="entry name" value="MACROCIN O-METHYLTRANSFERASE"/>
    <property type="match status" value="1"/>
</dbReference>
<feature type="non-terminal residue" evidence="1">
    <location>
        <position position="1"/>
    </location>
</feature>
<reference evidence="1" key="2">
    <citation type="book" date="2010" name="PROCEEDINGS OF 13TH INTERNATIONAL CONFERENCE ON HARMFUL ALGAE" publisher="International Society For The Study of Harmful Algae" city="Hong Kong, China">
        <title>Dinoflagellate meta-transcriptomics enabled by spliced leader.</title>
        <editorList>
            <person name="Unknown A."/>
        </editorList>
        <authorList>
            <person name="Lin S."/>
            <person name="Zhang H."/>
        </authorList>
    </citation>
    <scope>NUCLEOTIDE SEQUENCE</scope>
    <source>
        <strain evidence="1">CCMP1831</strain>
    </source>
</reference>
<protein>
    <submittedName>
        <fullName evidence="1">O-methyltransferase-like</fullName>
    </submittedName>
</protein>
<accession>E8Z6H2</accession>
<dbReference type="GO" id="GO:0032259">
    <property type="term" value="P:methylation"/>
    <property type="evidence" value="ECO:0007669"/>
    <property type="project" value="UniProtKB-KW"/>
</dbReference>
<name>E8Z6H2_PFIPI</name>
<dbReference type="AlphaFoldDB" id="E8Z6H2"/>
<dbReference type="InterPro" id="IPR008884">
    <property type="entry name" value="TylF_MeTrfase"/>
</dbReference>
<dbReference type="GO" id="GO:0008168">
    <property type="term" value="F:methyltransferase activity"/>
    <property type="evidence" value="ECO:0007669"/>
    <property type="project" value="UniProtKB-KW"/>
</dbReference>
<dbReference type="Pfam" id="PF05711">
    <property type="entry name" value="TylF"/>
    <property type="match status" value="1"/>
</dbReference>
<proteinExistence type="evidence at transcript level"/>
<organism evidence="1">
    <name type="scientific">Pfiesteria piscicida</name>
    <name type="common">Phantom dinoflagellate</name>
    <dbReference type="NCBI Taxonomy" id="71001"/>
    <lineage>
        <taxon>Eukaryota</taxon>
        <taxon>Sar</taxon>
        <taxon>Alveolata</taxon>
        <taxon>Dinophyceae</taxon>
        <taxon>Peridiniales</taxon>
        <taxon>Pfiesteriaceae</taxon>
        <taxon>Pfiesteria</taxon>
    </lineage>
</organism>
<dbReference type="InterPro" id="IPR029063">
    <property type="entry name" value="SAM-dependent_MTases_sf"/>
</dbReference>
<dbReference type="PANTHER" id="PTHR40036">
    <property type="entry name" value="MACROCIN O-METHYLTRANSFERASE"/>
    <property type="match status" value="1"/>
</dbReference>
<keyword evidence="1" id="KW-0489">Methyltransferase</keyword>
<dbReference type="Gene3D" id="3.40.50.150">
    <property type="entry name" value="Vaccinia Virus protein VP39"/>
    <property type="match status" value="1"/>
</dbReference>
<keyword evidence="1" id="KW-0808">Transferase</keyword>